<dbReference type="OrthoDB" id="4036548at2759"/>
<evidence type="ECO:0000256" key="1">
    <source>
        <dbReference type="SAM" id="MobiDB-lite"/>
    </source>
</evidence>
<sequence>MAYNGTGPGIPPPSTDIVSELQQSITSGAVDPAVYTLLPTSLTAQSSFELQNLPYSSSVAVPTPSSTPVDVSEVSQVTGGDLFTSSSNSINQYSQYVPSPTDSTNHQPTTSSITSSEAYVIPDITSSSYVTASSSSVEDTTWSQILSAFENDTAQWSLADLLTSTEPTTSSYEPPLTSSFLSSGMPVIHKSSLPGRSELDESLAARSTSIIYSSSIPTATSSSLAQLVVSSSSWYSTPVSSTPVFSSATLSSSLSRSAPSSSIKRITSILSLPPLTSQYLNSSLTTTTISSLSPSSSSSAPPFSSSSAVFYNSTSELPFAATEPTSTSDDFTSSATAVSSSTSLYSVSDASKAFYYIYQQPYVFTDTTTTFTTDLPKTTSIMKGRSQSFVVPSSTVTAPVKAYKKWLDGGGLDDSSSSGPTAHSKTGTIVGSVVGSVGGVLLCAVLIWFVMFRRRKHLRLRKESSPSLEGFHHGLGRRTYNYNATALSRDTQNKETSPQRDPFKREFDFNHRGEMSQRPAAPPIPPPRKTVPTGTTPSNGQPLRHPLPMADETHARFSYMSSEYGSSMDSSEINDSLSTASSSLRLGTRHDSGVPRNGNQGFLREII</sequence>
<evidence type="ECO:0000256" key="2">
    <source>
        <dbReference type="SAM" id="Phobius"/>
    </source>
</evidence>
<dbReference type="Proteomes" id="UP000006310">
    <property type="component" value="Chromosome 6"/>
</dbReference>
<accession>J7S765</accession>
<feature type="transmembrane region" description="Helical" evidence="2">
    <location>
        <begin position="429"/>
        <end position="452"/>
    </location>
</feature>
<evidence type="ECO:0008006" key="5">
    <source>
        <dbReference type="Google" id="ProtNLM"/>
    </source>
</evidence>
<organism evidence="3 4">
    <name type="scientific">Huiozyma naganishii (strain ATCC MYA-139 / BCRC 22969 / CBS 8797 / KCTC 17520 / NBRC 10181 / NCYC 3082 / Yp74L-3)</name>
    <name type="common">Yeast</name>
    <name type="synonym">Kazachstania naganishii</name>
    <dbReference type="NCBI Taxonomy" id="1071383"/>
    <lineage>
        <taxon>Eukaryota</taxon>
        <taxon>Fungi</taxon>
        <taxon>Dikarya</taxon>
        <taxon>Ascomycota</taxon>
        <taxon>Saccharomycotina</taxon>
        <taxon>Saccharomycetes</taxon>
        <taxon>Saccharomycetales</taxon>
        <taxon>Saccharomycetaceae</taxon>
        <taxon>Huiozyma</taxon>
    </lineage>
</organism>
<dbReference type="GO" id="GO:0000324">
    <property type="term" value="C:fungal-type vacuole"/>
    <property type="evidence" value="ECO:0007669"/>
    <property type="project" value="EnsemblFungi"/>
</dbReference>
<dbReference type="HOGENOM" id="CLU_029057_0_0_1"/>
<dbReference type="AlphaFoldDB" id="J7S765"/>
<feature type="region of interest" description="Disordered" evidence="1">
    <location>
        <begin position="93"/>
        <end position="114"/>
    </location>
</feature>
<evidence type="ECO:0000313" key="4">
    <source>
        <dbReference type="Proteomes" id="UP000006310"/>
    </source>
</evidence>
<dbReference type="OMA" id="FYQHWLD"/>
<dbReference type="KEGG" id="kng:KNAG_0F01310"/>
<name>J7S765_HUIN7</name>
<proteinExistence type="predicted"/>
<feature type="compositionally biased region" description="Polar residues" evidence="1">
    <location>
        <begin position="97"/>
        <end position="114"/>
    </location>
</feature>
<keyword evidence="2" id="KW-1133">Transmembrane helix</keyword>
<evidence type="ECO:0000313" key="3">
    <source>
        <dbReference type="EMBL" id="CCK70799.1"/>
    </source>
</evidence>
<dbReference type="STRING" id="1071383.J7S765"/>
<feature type="region of interest" description="Disordered" evidence="1">
    <location>
        <begin position="584"/>
        <end position="607"/>
    </location>
</feature>
<dbReference type="EMBL" id="HE978319">
    <property type="protein sequence ID" value="CCK70799.1"/>
    <property type="molecule type" value="Genomic_DNA"/>
</dbReference>
<feature type="region of interest" description="Disordered" evidence="1">
    <location>
        <begin position="514"/>
        <end position="548"/>
    </location>
</feature>
<dbReference type="eggNOG" id="ENOG502S5S1">
    <property type="taxonomic scope" value="Eukaryota"/>
</dbReference>
<keyword evidence="2" id="KW-0812">Transmembrane</keyword>
<dbReference type="GeneID" id="34526514"/>
<feature type="compositionally biased region" description="Pro residues" evidence="1">
    <location>
        <begin position="520"/>
        <end position="529"/>
    </location>
</feature>
<keyword evidence="2" id="KW-0472">Membrane</keyword>
<keyword evidence="4" id="KW-1185">Reference proteome</keyword>
<gene>
    <name evidence="3" type="primary">KNAG0F01310</name>
    <name evidence="3" type="ordered locus">KNAG_0F01310</name>
</gene>
<reference evidence="3 4" key="1">
    <citation type="journal article" date="2011" name="Proc. Natl. Acad. Sci. U.S.A.">
        <title>Evolutionary erosion of yeast sex chromosomes by mating-type switching accidents.</title>
        <authorList>
            <person name="Gordon J.L."/>
            <person name="Armisen D."/>
            <person name="Proux-Wera E."/>
            <person name="Oheigeartaigh S.S."/>
            <person name="Byrne K.P."/>
            <person name="Wolfe K.H."/>
        </authorList>
    </citation>
    <scope>NUCLEOTIDE SEQUENCE [LARGE SCALE GENOMIC DNA]</scope>
    <source>
        <strain evidence="4">ATCC MYA-139 / BCRC 22969 / CBS 8797 / CCRC 22969 / KCTC 17520 / NBRC 10181 / NCYC 3082</strain>
    </source>
</reference>
<feature type="compositionally biased region" description="Polar residues" evidence="1">
    <location>
        <begin position="532"/>
        <end position="541"/>
    </location>
</feature>
<protein>
    <recommendedName>
        <fullName evidence="5">Topoisomerase I damage affected protein 7</fullName>
    </recommendedName>
</protein>
<reference evidence="4" key="2">
    <citation type="submission" date="2012-08" db="EMBL/GenBank/DDBJ databases">
        <title>Genome sequence of Kazachstania naganishii.</title>
        <authorList>
            <person name="Gordon J.L."/>
            <person name="Armisen D."/>
            <person name="Proux-Wera E."/>
            <person name="OhEigeartaigh S.S."/>
            <person name="Byrne K.P."/>
            <person name="Wolfe K.H."/>
        </authorList>
    </citation>
    <scope>NUCLEOTIDE SEQUENCE [LARGE SCALE GENOMIC DNA]</scope>
    <source>
        <strain evidence="4">ATCC MYA-139 / BCRC 22969 / CBS 8797 / CCRC 22969 / KCTC 17520 / NBRC 10181 / NCYC 3082</strain>
    </source>
</reference>
<dbReference type="RefSeq" id="XP_022465045.1">
    <property type="nucleotide sequence ID" value="XM_022608560.1"/>
</dbReference>